<proteinExistence type="predicted"/>
<accession>A0A812T6W3</accession>
<feature type="region of interest" description="Disordered" evidence="1">
    <location>
        <begin position="143"/>
        <end position="171"/>
    </location>
</feature>
<comment type="caution">
    <text evidence="2">The sequence shown here is derived from an EMBL/GenBank/DDBJ whole genome shotgun (WGS) entry which is preliminary data.</text>
</comment>
<feature type="non-terminal residue" evidence="2">
    <location>
        <position position="1"/>
    </location>
</feature>
<dbReference type="EMBL" id="CAJNIZ010029062">
    <property type="protein sequence ID" value="CAE7513217.1"/>
    <property type="molecule type" value="Genomic_DNA"/>
</dbReference>
<sequence>MGARSATGQAINRAFARSSKAKEIYKWLGEDLKRKFRMSWSLHRNFDTDVFVEFNEWTQTENFLLVEKLSSSTQAEEWAEVVEQCDGSATFATESFRMKARRKYAVVNGLKFEDVTVEEVEKSPQGLKGWGEMVVTVPGIEEASKGAPPVAQPTWRKRKADSSPIRCGNDVDPSEAIELKETEKTGKNIVVYLPMLTLFVDRTEAIAHQMIALASKIDVMSKDEESHDGISSARQGAGEKLRQLLLDRFVMGLLPGSDVAELCHWITKAGGVGVQDLALKPELAKRHGSEHVTLHAGKVFPDRDLTYIDVPLYQKREARRTSEKIPIMLPSKLLEKFVFKDEVYKKDDVNLAKYLQGLPCYEQHPVVRRARANRESEIVRPLALYWDG</sequence>
<name>A0A812T6W3_SYMPI</name>
<evidence type="ECO:0000313" key="2">
    <source>
        <dbReference type="EMBL" id="CAE7513217.1"/>
    </source>
</evidence>
<dbReference type="OrthoDB" id="442756at2759"/>
<gene>
    <name evidence="2" type="ORF">SPIL2461_LOCUS13371</name>
</gene>
<organism evidence="2 3">
    <name type="scientific">Symbiodinium pilosum</name>
    <name type="common">Dinoflagellate</name>
    <dbReference type="NCBI Taxonomy" id="2952"/>
    <lineage>
        <taxon>Eukaryota</taxon>
        <taxon>Sar</taxon>
        <taxon>Alveolata</taxon>
        <taxon>Dinophyceae</taxon>
        <taxon>Suessiales</taxon>
        <taxon>Symbiodiniaceae</taxon>
        <taxon>Symbiodinium</taxon>
    </lineage>
</organism>
<protein>
    <submittedName>
        <fullName evidence="2">Uncharacterized protein</fullName>
    </submittedName>
</protein>
<evidence type="ECO:0000313" key="3">
    <source>
        <dbReference type="Proteomes" id="UP000649617"/>
    </source>
</evidence>
<dbReference type="AlphaFoldDB" id="A0A812T6W3"/>
<dbReference type="Proteomes" id="UP000649617">
    <property type="component" value="Unassembled WGS sequence"/>
</dbReference>
<keyword evidence="3" id="KW-1185">Reference proteome</keyword>
<evidence type="ECO:0000256" key="1">
    <source>
        <dbReference type="SAM" id="MobiDB-lite"/>
    </source>
</evidence>
<reference evidence="2" key="1">
    <citation type="submission" date="2021-02" db="EMBL/GenBank/DDBJ databases">
        <authorList>
            <person name="Dougan E. K."/>
            <person name="Rhodes N."/>
            <person name="Thang M."/>
            <person name="Chan C."/>
        </authorList>
    </citation>
    <scope>NUCLEOTIDE SEQUENCE</scope>
</reference>